<sequence length="251" mass="27796">MVGTMLATTPCLPTTPTSRLSNRVWNSVSHGRDSLRTSVRPAVVRITCCSGATPIVEAVDVSQEVGSATSARFGDVYVASVPLRAPKLAQEIFEAVKDLEMFSEFQHFMTIVKPVGNGDLPCTVLDFQPQNPEDPMTVLSVLIGNSIPGVILERTLSRLPNQRCWWVGEMKPGLSLEDAVKFSRGYSSELSLGINDCRHHTLDLVEYLTGTKMNHIEEVRTVKERQQRMAEELKNNSTQSSEESMDLEDVN</sequence>
<evidence type="ECO:0000313" key="4">
    <source>
        <dbReference type="Proteomes" id="UP000006727"/>
    </source>
</evidence>
<feature type="region of interest" description="Disordered" evidence="1">
    <location>
        <begin position="230"/>
        <end position="251"/>
    </location>
</feature>
<dbReference type="EnsemblPlants" id="Pp3c15_5880V3.2">
    <property type="protein sequence ID" value="Pp3c15_5880V3.2"/>
    <property type="gene ID" value="Pp3c15_5880"/>
</dbReference>
<evidence type="ECO:0000256" key="1">
    <source>
        <dbReference type="SAM" id="MobiDB-lite"/>
    </source>
</evidence>
<dbReference type="KEGG" id="ppp:112292158"/>
<protein>
    <submittedName>
        <fullName evidence="2 3">Uncharacterized protein</fullName>
    </submittedName>
</protein>
<dbReference type="Gramene" id="Pp3c15_5880V3.2">
    <property type="protein sequence ID" value="Pp3c15_5880V3.2"/>
    <property type="gene ID" value="Pp3c15_5880"/>
</dbReference>
<dbReference type="Gramene" id="Pp3c15_5880V3.1">
    <property type="protein sequence ID" value="Pp3c15_5880V3.1"/>
    <property type="gene ID" value="Pp3c15_5880"/>
</dbReference>
<dbReference type="FunCoup" id="A0A2K1JC58">
    <property type="interactions" value="1011"/>
</dbReference>
<reference evidence="2 4" key="1">
    <citation type="journal article" date="2008" name="Science">
        <title>The Physcomitrella genome reveals evolutionary insights into the conquest of land by plants.</title>
        <authorList>
            <person name="Rensing S."/>
            <person name="Lang D."/>
            <person name="Zimmer A."/>
            <person name="Terry A."/>
            <person name="Salamov A."/>
            <person name="Shapiro H."/>
            <person name="Nishiyama T."/>
            <person name="Perroud P.-F."/>
            <person name="Lindquist E."/>
            <person name="Kamisugi Y."/>
            <person name="Tanahashi T."/>
            <person name="Sakakibara K."/>
            <person name="Fujita T."/>
            <person name="Oishi K."/>
            <person name="Shin-I T."/>
            <person name="Kuroki Y."/>
            <person name="Toyoda A."/>
            <person name="Suzuki Y."/>
            <person name="Hashimoto A."/>
            <person name="Yamaguchi K."/>
            <person name="Sugano A."/>
            <person name="Kohara Y."/>
            <person name="Fujiyama A."/>
            <person name="Anterola A."/>
            <person name="Aoki S."/>
            <person name="Ashton N."/>
            <person name="Barbazuk W.B."/>
            <person name="Barker E."/>
            <person name="Bennetzen J."/>
            <person name="Bezanilla M."/>
            <person name="Blankenship R."/>
            <person name="Cho S.H."/>
            <person name="Dutcher S."/>
            <person name="Estelle M."/>
            <person name="Fawcett J.A."/>
            <person name="Gundlach H."/>
            <person name="Hanada K."/>
            <person name="Heyl A."/>
            <person name="Hicks K.A."/>
            <person name="Hugh J."/>
            <person name="Lohr M."/>
            <person name="Mayer K."/>
            <person name="Melkozernov A."/>
            <person name="Murata T."/>
            <person name="Nelson D."/>
            <person name="Pils B."/>
            <person name="Prigge M."/>
            <person name="Reiss B."/>
            <person name="Renner T."/>
            <person name="Rombauts S."/>
            <person name="Rushton P."/>
            <person name="Sanderfoot A."/>
            <person name="Schween G."/>
            <person name="Shiu S.-H."/>
            <person name="Stueber K."/>
            <person name="Theodoulou F.L."/>
            <person name="Tu H."/>
            <person name="Van de Peer Y."/>
            <person name="Verrier P.J."/>
            <person name="Waters E."/>
            <person name="Wood A."/>
            <person name="Yang L."/>
            <person name="Cove D."/>
            <person name="Cuming A."/>
            <person name="Hasebe M."/>
            <person name="Lucas S."/>
            <person name="Mishler D.B."/>
            <person name="Reski R."/>
            <person name="Grigoriev I."/>
            <person name="Quatrano R.S."/>
            <person name="Boore J.L."/>
        </authorList>
    </citation>
    <scope>NUCLEOTIDE SEQUENCE [LARGE SCALE GENOMIC DNA]</scope>
    <source>
        <strain evidence="3 4">cv. Gransden 2004</strain>
    </source>
</reference>
<organism evidence="2">
    <name type="scientific">Physcomitrium patens</name>
    <name type="common">Spreading-leaved earth moss</name>
    <name type="synonym">Physcomitrella patens</name>
    <dbReference type="NCBI Taxonomy" id="3218"/>
    <lineage>
        <taxon>Eukaryota</taxon>
        <taxon>Viridiplantae</taxon>
        <taxon>Streptophyta</taxon>
        <taxon>Embryophyta</taxon>
        <taxon>Bryophyta</taxon>
        <taxon>Bryophytina</taxon>
        <taxon>Bryopsida</taxon>
        <taxon>Funariidae</taxon>
        <taxon>Funariales</taxon>
        <taxon>Funariaceae</taxon>
        <taxon>Physcomitrium</taxon>
    </lineage>
</organism>
<evidence type="ECO:0000313" key="3">
    <source>
        <dbReference type="EnsemblPlants" id="Pp3c15_5880V3.1"/>
    </source>
</evidence>
<dbReference type="AlphaFoldDB" id="A0A2K1JC58"/>
<reference evidence="2 4" key="2">
    <citation type="journal article" date="2018" name="Plant J.">
        <title>The Physcomitrella patens chromosome-scale assembly reveals moss genome structure and evolution.</title>
        <authorList>
            <person name="Lang D."/>
            <person name="Ullrich K.K."/>
            <person name="Murat F."/>
            <person name="Fuchs J."/>
            <person name="Jenkins J."/>
            <person name="Haas F.B."/>
            <person name="Piednoel M."/>
            <person name="Gundlach H."/>
            <person name="Van Bel M."/>
            <person name="Meyberg R."/>
            <person name="Vives C."/>
            <person name="Morata J."/>
            <person name="Symeonidi A."/>
            <person name="Hiss M."/>
            <person name="Muchero W."/>
            <person name="Kamisugi Y."/>
            <person name="Saleh O."/>
            <person name="Blanc G."/>
            <person name="Decker E.L."/>
            <person name="van Gessel N."/>
            <person name="Grimwood J."/>
            <person name="Hayes R.D."/>
            <person name="Graham S.W."/>
            <person name="Gunter L.E."/>
            <person name="McDaniel S.F."/>
            <person name="Hoernstein S.N.W."/>
            <person name="Larsson A."/>
            <person name="Li F.W."/>
            <person name="Perroud P.F."/>
            <person name="Phillips J."/>
            <person name="Ranjan P."/>
            <person name="Rokshar D.S."/>
            <person name="Rothfels C.J."/>
            <person name="Schneider L."/>
            <person name="Shu S."/>
            <person name="Stevenson D.W."/>
            <person name="Thummler F."/>
            <person name="Tillich M."/>
            <person name="Villarreal Aguilar J.C."/>
            <person name="Widiez T."/>
            <person name="Wong G.K."/>
            <person name="Wymore A."/>
            <person name="Zhang Y."/>
            <person name="Zimmer A.D."/>
            <person name="Quatrano R.S."/>
            <person name="Mayer K.F.X."/>
            <person name="Goodstein D."/>
            <person name="Casacuberta J.M."/>
            <person name="Vandepoele K."/>
            <person name="Reski R."/>
            <person name="Cuming A.C."/>
            <person name="Tuskan G.A."/>
            <person name="Maumus F."/>
            <person name="Salse J."/>
            <person name="Schmutz J."/>
            <person name="Rensing S.A."/>
        </authorList>
    </citation>
    <scope>NUCLEOTIDE SEQUENCE [LARGE SCALE GENOMIC DNA]</scope>
    <source>
        <strain evidence="3 4">cv. Gransden 2004</strain>
    </source>
</reference>
<dbReference type="Gramene" id="Pp3c15_5880V3.3">
    <property type="protein sequence ID" value="Pp3c15_5880V3.3"/>
    <property type="gene ID" value="Pp3c15_5880"/>
</dbReference>
<accession>A0A2K1JC58</accession>
<keyword evidence="4" id="KW-1185">Reference proteome</keyword>
<name>A0A2K1JC58_PHYPA</name>
<dbReference type="OrthoDB" id="1920822at2759"/>
<proteinExistence type="predicted"/>
<dbReference type="RefSeq" id="XP_024396121.1">
    <property type="nucleotide sequence ID" value="XM_024540353.2"/>
</dbReference>
<dbReference type="GeneID" id="112292158"/>
<dbReference type="PANTHER" id="PTHR36342">
    <property type="entry name" value="PTB DOMAIN ENGULFMENT ADAPTER"/>
    <property type="match status" value="1"/>
</dbReference>
<reference evidence="3" key="3">
    <citation type="submission" date="2020-12" db="UniProtKB">
        <authorList>
            <consortium name="EnsemblPlants"/>
        </authorList>
    </citation>
    <scope>IDENTIFICATION</scope>
</reference>
<dbReference type="PANTHER" id="PTHR36342:SF1">
    <property type="entry name" value="PTB DOMAIN ENGULFMENT ADAPTER"/>
    <property type="match status" value="1"/>
</dbReference>
<dbReference type="EnsemblPlants" id="Pp3c15_5880V3.1">
    <property type="protein sequence ID" value="Pp3c15_5880V3.1"/>
    <property type="gene ID" value="Pp3c15_5880"/>
</dbReference>
<dbReference type="EMBL" id="ABEU02000015">
    <property type="protein sequence ID" value="PNR39104.1"/>
    <property type="molecule type" value="Genomic_DNA"/>
</dbReference>
<gene>
    <name evidence="3" type="primary">LOC112292158</name>
    <name evidence="2" type="ORF">PHYPA_019382</name>
</gene>
<evidence type="ECO:0000313" key="2">
    <source>
        <dbReference type="EMBL" id="PNR39104.1"/>
    </source>
</evidence>
<dbReference type="PaxDb" id="3218-PP1S83_248V6.1"/>
<dbReference type="EnsemblPlants" id="Pp3c15_5880V3.3">
    <property type="protein sequence ID" value="Pp3c15_5880V3.3"/>
    <property type="gene ID" value="Pp3c15_5880"/>
</dbReference>
<dbReference type="Proteomes" id="UP000006727">
    <property type="component" value="Chromosome 15"/>
</dbReference>